<feature type="compositionally biased region" description="Polar residues" evidence="1">
    <location>
        <begin position="620"/>
        <end position="637"/>
    </location>
</feature>
<dbReference type="NCBIfam" id="TIGR02595">
    <property type="entry name" value="PEP_CTERM"/>
    <property type="match status" value="2"/>
</dbReference>
<feature type="domain" description="Ice-binding protein C-terminal" evidence="3">
    <location>
        <begin position="990"/>
        <end position="1013"/>
    </location>
</feature>
<feature type="domain" description="Ice-binding protein C-terminal" evidence="3">
    <location>
        <begin position="563"/>
        <end position="586"/>
    </location>
</feature>
<name>A0A518AVH8_9BACT</name>
<keyword evidence="5" id="KW-1185">Reference proteome</keyword>
<dbReference type="OrthoDB" id="260911at2"/>
<feature type="signal peptide" evidence="2">
    <location>
        <begin position="1"/>
        <end position="17"/>
    </location>
</feature>
<dbReference type="EMBL" id="CP036278">
    <property type="protein sequence ID" value="QDU58712.1"/>
    <property type="molecule type" value="Genomic_DNA"/>
</dbReference>
<evidence type="ECO:0000256" key="1">
    <source>
        <dbReference type="SAM" id="MobiDB-lite"/>
    </source>
</evidence>
<feature type="chain" id="PRO_5022096379" evidence="2">
    <location>
        <begin position="18"/>
        <end position="1013"/>
    </location>
</feature>
<gene>
    <name evidence="4" type="ORF">Pan181_49520</name>
</gene>
<dbReference type="KEGG" id="amuc:Pan181_49520"/>
<protein>
    <submittedName>
        <fullName evidence="4">PEP-CTERM motif protein</fullName>
    </submittedName>
</protein>
<dbReference type="Gene3D" id="2.60.120.260">
    <property type="entry name" value="Galactose-binding domain-like"/>
    <property type="match status" value="1"/>
</dbReference>
<evidence type="ECO:0000313" key="4">
    <source>
        <dbReference type="EMBL" id="QDU58712.1"/>
    </source>
</evidence>
<dbReference type="Pfam" id="PF07589">
    <property type="entry name" value="PEP-CTERM"/>
    <property type="match status" value="2"/>
</dbReference>
<feature type="region of interest" description="Disordered" evidence="1">
    <location>
        <begin position="620"/>
        <end position="639"/>
    </location>
</feature>
<accession>A0A518AVH8</accession>
<reference evidence="4 5" key="1">
    <citation type="submission" date="2019-02" db="EMBL/GenBank/DDBJ databases">
        <title>Deep-cultivation of Planctomycetes and their phenomic and genomic characterization uncovers novel biology.</title>
        <authorList>
            <person name="Wiegand S."/>
            <person name="Jogler M."/>
            <person name="Boedeker C."/>
            <person name="Pinto D."/>
            <person name="Vollmers J."/>
            <person name="Rivas-Marin E."/>
            <person name="Kohn T."/>
            <person name="Peeters S.H."/>
            <person name="Heuer A."/>
            <person name="Rast P."/>
            <person name="Oberbeckmann S."/>
            <person name="Bunk B."/>
            <person name="Jeske O."/>
            <person name="Meyerdierks A."/>
            <person name="Storesund J.E."/>
            <person name="Kallscheuer N."/>
            <person name="Luecker S."/>
            <person name="Lage O.M."/>
            <person name="Pohl T."/>
            <person name="Merkel B.J."/>
            <person name="Hornburger P."/>
            <person name="Mueller R.-W."/>
            <person name="Bruemmer F."/>
            <person name="Labrenz M."/>
            <person name="Spormann A.M."/>
            <person name="Op den Camp H."/>
            <person name="Overmann J."/>
            <person name="Amann R."/>
            <person name="Jetten M.S.M."/>
            <person name="Mascher T."/>
            <person name="Medema M.H."/>
            <person name="Devos D.P."/>
            <person name="Kaster A.-K."/>
            <person name="Ovreas L."/>
            <person name="Rohde M."/>
            <person name="Galperin M.Y."/>
            <person name="Jogler C."/>
        </authorList>
    </citation>
    <scope>NUCLEOTIDE SEQUENCE [LARGE SCALE GENOMIC DNA]</scope>
    <source>
        <strain evidence="4 5">Pan181</strain>
    </source>
</reference>
<proteinExistence type="predicted"/>
<dbReference type="Proteomes" id="UP000315750">
    <property type="component" value="Chromosome"/>
</dbReference>
<dbReference type="AlphaFoldDB" id="A0A518AVH8"/>
<dbReference type="InterPro" id="IPR013424">
    <property type="entry name" value="Ice-binding_C"/>
</dbReference>
<organism evidence="4 5">
    <name type="scientific">Aeoliella mucimassa</name>
    <dbReference type="NCBI Taxonomy" id="2527972"/>
    <lineage>
        <taxon>Bacteria</taxon>
        <taxon>Pseudomonadati</taxon>
        <taxon>Planctomycetota</taxon>
        <taxon>Planctomycetia</taxon>
        <taxon>Pirellulales</taxon>
        <taxon>Lacipirellulaceae</taxon>
        <taxon>Aeoliella</taxon>
    </lineage>
</organism>
<evidence type="ECO:0000313" key="5">
    <source>
        <dbReference type="Proteomes" id="UP000315750"/>
    </source>
</evidence>
<keyword evidence="2" id="KW-0732">Signal</keyword>
<evidence type="ECO:0000256" key="2">
    <source>
        <dbReference type="SAM" id="SignalP"/>
    </source>
</evidence>
<sequence precursor="true">MKRCMLCLMALVLAAQADLSYAFNIFTPDDFIIAIDTDFLAPVSSTPASGNEDAPMAIDGDINTKYLNFGKFNTGILVTPGDLSTVQSMVLSTANDAVGRTPASYILQGTNVSPTATPNNGTGEEIDYMWETISEGTLALPDTFLTVADPVNFTNSSSYSSYRLYFPTIKDSNQNSMQIAEIQFYSGLDGTGNAILSPTDPIVAIADDELLPQSASPAAELPEKAIDRILTTKYLNFAEENSGFILTPSVGATIVNSFNITTANDWPERDPTSYEIWGTNEEITTPNNGIGNEQNYTLITSGTLEPPIDRFTQSPTIEFSNNTAYTSYKVVFPTVRDAATANSMQIAEFSLNAADVSALVINISGPNAGTGFIRADESFSIGSYEIRSASGLLASEEWTSITSTGADASDNWSESSRTDFLIAEADGEGGADNGLALSAGGQFNLGEAFRVVPSFYADGTTPTNWNDAIFILYDENGTVIGGNVEFVGDPVPWGDFNGDLSIDAADWPAFRAGMGGDFTGMSELEAYLLGDLDGDLDNDIDDFNLFVSLVPGGMDALIAAGVQVPEPSSIALFAIAGAVAFGVRRRRHIAAMVAMLGFLAVPALSQAQSMQNFSVVGSTPTTSIPADQANENETSGPDNFFDDTILDDPGQVVFDLFSTDYNDPELFPTGPPAQYAGLGVEPKVVFLDYGSSVTANWFMYAQRSGAITTADRVGMFEFWFSNTDFGGVLPSSDPDSVVELLPDDSRIVDSTLRPYTLGGDQSGRYVAMRLTVSEISGGVGNIGGHEFRLLDGPSDVVLDVNRTTGEMTIRNNLAGSENIFMKAYSIDSPGGGLDADEFNGLAGIGAFTAGNGSGNGWESGDMSNDSRLMEAYYLGETTLSAGTAAMSIGAAYNEVLATEDLIFKWTNSQGEVYNGRVVYSGAIAPLAGDYNGDDIVDLADYTVWRDNLGSTTANLPNDNTPSIVDMSDYDTWKENFGISRVVPAGLSTAAVPEPATLGLCLLAAAGLAVYRRR</sequence>
<evidence type="ECO:0000259" key="3">
    <source>
        <dbReference type="Pfam" id="PF07589"/>
    </source>
</evidence>
<dbReference type="RefSeq" id="WP_145251068.1">
    <property type="nucleotide sequence ID" value="NZ_CP036278.1"/>
</dbReference>